<organism evidence="11 12">
    <name type="scientific">Candidatus Berkelbacteria bacterium Athens1014_28</name>
    <dbReference type="NCBI Taxonomy" id="2017145"/>
    <lineage>
        <taxon>Bacteria</taxon>
        <taxon>Candidatus Berkelbacteria</taxon>
    </lineage>
</organism>
<keyword evidence="8 9" id="KW-0030">Aminoacyl-tRNA synthetase</keyword>
<dbReference type="InterPro" id="IPR006195">
    <property type="entry name" value="aa-tRNA-synth_II"/>
</dbReference>
<dbReference type="GO" id="GO:0017101">
    <property type="term" value="C:aminoacyl-tRNA synthetase multienzyme complex"/>
    <property type="evidence" value="ECO:0007669"/>
    <property type="project" value="TreeGrafter"/>
</dbReference>
<comment type="caution">
    <text evidence="11">The sequence shown here is derived from an EMBL/GenBank/DDBJ whole genome shotgun (WGS) entry which is preliminary data.</text>
</comment>
<dbReference type="Pfam" id="PF00152">
    <property type="entry name" value="tRNA-synt_2"/>
    <property type="match status" value="1"/>
</dbReference>
<evidence type="ECO:0000313" key="11">
    <source>
        <dbReference type="EMBL" id="TSC93926.1"/>
    </source>
</evidence>
<evidence type="ECO:0000313" key="12">
    <source>
        <dbReference type="Proteomes" id="UP000316495"/>
    </source>
</evidence>
<dbReference type="PANTHER" id="PTHR43450:SF1">
    <property type="entry name" value="ASPARTATE--TRNA LIGASE, CYTOPLASMIC"/>
    <property type="match status" value="1"/>
</dbReference>
<dbReference type="GO" id="GO:0005524">
    <property type="term" value="F:ATP binding"/>
    <property type="evidence" value="ECO:0007669"/>
    <property type="project" value="UniProtKB-UniRule"/>
</dbReference>
<name>A0A554LM17_9BACT</name>
<dbReference type="CDD" id="cd00776">
    <property type="entry name" value="AsxRS_core"/>
    <property type="match status" value="1"/>
</dbReference>
<feature type="binding site" evidence="9">
    <location>
        <position position="365"/>
    </location>
    <ligand>
        <name>L-aspartate</name>
        <dbReference type="ChEBI" id="CHEBI:29991"/>
    </ligand>
</feature>
<dbReference type="InterPro" id="IPR047089">
    <property type="entry name" value="Asp-tRNA-ligase_1_N"/>
</dbReference>
<dbReference type="InterPro" id="IPR002312">
    <property type="entry name" value="Asp/Asn-tRNA-synth_IIb"/>
</dbReference>
<evidence type="ECO:0000256" key="9">
    <source>
        <dbReference type="HAMAP-Rule" id="MF_02075"/>
    </source>
</evidence>
<comment type="similarity">
    <text evidence="2 9">Belongs to the class-II aminoacyl-tRNA synthetase family. Type 2 subfamily.</text>
</comment>
<feature type="binding site" evidence="9">
    <location>
        <position position="362"/>
    </location>
    <ligand>
        <name>ATP</name>
        <dbReference type="ChEBI" id="CHEBI:30616"/>
    </ligand>
</feature>
<dbReference type="PROSITE" id="PS50862">
    <property type="entry name" value="AA_TRNA_LIGASE_II"/>
    <property type="match status" value="1"/>
</dbReference>
<dbReference type="Gene3D" id="3.30.930.10">
    <property type="entry name" value="Bira Bifunctional Protein, Domain 2"/>
    <property type="match status" value="1"/>
</dbReference>
<dbReference type="EC" id="6.1.1.12" evidence="9"/>
<accession>A0A554LM17</accession>
<evidence type="ECO:0000256" key="8">
    <source>
        <dbReference type="ARBA" id="ARBA00023146"/>
    </source>
</evidence>
<evidence type="ECO:0000259" key="10">
    <source>
        <dbReference type="PROSITE" id="PS50862"/>
    </source>
</evidence>
<dbReference type="Pfam" id="PF01336">
    <property type="entry name" value="tRNA_anti-codon"/>
    <property type="match status" value="1"/>
</dbReference>
<gene>
    <name evidence="9" type="primary">aspS</name>
    <name evidence="11" type="ORF">Athens101428_487</name>
</gene>
<keyword evidence="7 9" id="KW-0648">Protein biosynthesis</keyword>
<dbReference type="NCBIfam" id="NF003483">
    <property type="entry name" value="PRK05159.1"/>
    <property type="match status" value="1"/>
</dbReference>
<comment type="subcellular location">
    <subcellularLocation>
        <location evidence="1 9">Cytoplasm</location>
    </subcellularLocation>
</comment>
<dbReference type="GO" id="GO:0004815">
    <property type="term" value="F:aspartate-tRNA ligase activity"/>
    <property type="evidence" value="ECO:0007669"/>
    <property type="project" value="UniProtKB-UniRule"/>
</dbReference>
<evidence type="ECO:0000256" key="1">
    <source>
        <dbReference type="ARBA" id="ARBA00004496"/>
    </source>
</evidence>
<dbReference type="EMBL" id="VMGN01000025">
    <property type="protein sequence ID" value="TSC93926.1"/>
    <property type="molecule type" value="Genomic_DNA"/>
</dbReference>
<feature type="binding site" evidence="9">
    <location>
        <begin position="410"/>
        <end position="413"/>
    </location>
    <ligand>
        <name>ATP</name>
        <dbReference type="ChEBI" id="CHEBI:30616"/>
    </ligand>
</feature>
<dbReference type="NCBIfam" id="TIGR00458">
    <property type="entry name" value="aspS_nondisc"/>
    <property type="match status" value="1"/>
</dbReference>
<feature type="binding site" evidence="9">
    <location>
        <begin position="225"/>
        <end position="227"/>
    </location>
    <ligand>
        <name>ATP</name>
        <dbReference type="ChEBI" id="CHEBI:30616"/>
    </ligand>
</feature>
<keyword evidence="6 9" id="KW-0067">ATP-binding</keyword>
<keyword evidence="4 9" id="KW-0436">Ligase</keyword>
<evidence type="ECO:0000256" key="5">
    <source>
        <dbReference type="ARBA" id="ARBA00022741"/>
    </source>
</evidence>
<comment type="catalytic activity">
    <reaction evidence="9">
        <text>tRNA(Asp) + L-aspartate + ATP = L-aspartyl-tRNA(Asp) + AMP + diphosphate</text>
        <dbReference type="Rhea" id="RHEA:19649"/>
        <dbReference type="Rhea" id="RHEA-COMP:9660"/>
        <dbReference type="Rhea" id="RHEA-COMP:9678"/>
        <dbReference type="ChEBI" id="CHEBI:29991"/>
        <dbReference type="ChEBI" id="CHEBI:30616"/>
        <dbReference type="ChEBI" id="CHEBI:33019"/>
        <dbReference type="ChEBI" id="CHEBI:78442"/>
        <dbReference type="ChEBI" id="CHEBI:78516"/>
        <dbReference type="ChEBI" id="CHEBI:456215"/>
        <dbReference type="EC" id="6.1.1.12"/>
    </reaction>
</comment>
<proteinExistence type="inferred from homology"/>
<dbReference type="Gene3D" id="2.40.50.140">
    <property type="entry name" value="Nucleic acid-binding proteins"/>
    <property type="match status" value="1"/>
</dbReference>
<dbReference type="SUPFAM" id="SSF50249">
    <property type="entry name" value="Nucleic acid-binding proteins"/>
    <property type="match status" value="1"/>
</dbReference>
<dbReference type="InterPro" id="IPR004365">
    <property type="entry name" value="NA-bd_OB_tRNA"/>
</dbReference>
<feature type="binding site" evidence="9">
    <location>
        <begin position="217"/>
        <end position="219"/>
    </location>
    <ligand>
        <name>ATP</name>
        <dbReference type="ChEBI" id="CHEBI:30616"/>
    </ligand>
</feature>
<dbReference type="InterPro" id="IPR004364">
    <property type="entry name" value="Aa-tRNA-synt_II"/>
</dbReference>
<dbReference type="GO" id="GO:0005829">
    <property type="term" value="C:cytosol"/>
    <property type="evidence" value="ECO:0007669"/>
    <property type="project" value="TreeGrafter"/>
</dbReference>
<feature type="binding site" evidence="9">
    <location>
        <position position="369"/>
    </location>
    <ligand>
        <name>L-aspartate</name>
        <dbReference type="ChEBI" id="CHEBI:29991"/>
    </ligand>
</feature>
<comment type="function">
    <text evidence="9">Catalyzes the attachment of L-aspartate to tRNA(Asp) in a two-step reaction: L-aspartate is first activated by ATP to form Asp-AMP and then transferred to the acceptor end of tRNA(Asp).</text>
</comment>
<dbReference type="PRINTS" id="PR01042">
    <property type="entry name" value="TRNASYNTHASP"/>
</dbReference>
<feature type="binding site" evidence="9">
    <location>
        <position position="174"/>
    </location>
    <ligand>
        <name>L-aspartate</name>
        <dbReference type="ChEBI" id="CHEBI:29991"/>
    </ligand>
</feature>
<dbReference type="InterPro" id="IPR045864">
    <property type="entry name" value="aa-tRNA-synth_II/BPL/LPL"/>
</dbReference>
<evidence type="ECO:0000256" key="3">
    <source>
        <dbReference type="ARBA" id="ARBA00022490"/>
    </source>
</evidence>
<keyword evidence="3 9" id="KW-0963">Cytoplasm</keyword>
<dbReference type="AlphaFoldDB" id="A0A554LM17"/>
<dbReference type="PANTHER" id="PTHR43450">
    <property type="entry name" value="ASPARTYL-TRNA SYNTHETASE"/>
    <property type="match status" value="1"/>
</dbReference>
<keyword evidence="5 9" id="KW-0547">Nucleotide-binding</keyword>
<dbReference type="Proteomes" id="UP000316495">
    <property type="component" value="Unassembled WGS sequence"/>
</dbReference>
<dbReference type="InterPro" id="IPR012340">
    <property type="entry name" value="NA-bd_OB-fold"/>
</dbReference>
<comment type="caution">
    <text evidence="9">Lacks conserved residue(s) required for the propagation of feature annotation.</text>
</comment>
<evidence type="ECO:0000256" key="6">
    <source>
        <dbReference type="ARBA" id="ARBA00022840"/>
    </source>
</evidence>
<dbReference type="GO" id="GO:0003723">
    <property type="term" value="F:RNA binding"/>
    <property type="evidence" value="ECO:0007669"/>
    <property type="project" value="TreeGrafter"/>
</dbReference>
<feature type="binding site" evidence="9">
    <location>
        <position position="217"/>
    </location>
    <ligand>
        <name>L-aspartate</name>
        <dbReference type="ChEBI" id="CHEBI:29991"/>
    </ligand>
</feature>
<evidence type="ECO:0000256" key="2">
    <source>
        <dbReference type="ARBA" id="ARBA00005312"/>
    </source>
</evidence>
<feature type="region of interest" description="Aspartate" evidence="9">
    <location>
        <begin position="196"/>
        <end position="199"/>
    </location>
</feature>
<comment type="subunit">
    <text evidence="9">Homodimer.</text>
</comment>
<feature type="domain" description="Aminoacyl-transfer RNA synthetases class-II family profile" evidence="10">
    <location>
        <begin position="141"/>
        <end position="439"/>
    </location>
</feature>
<evidence type="ECO:0000256" key="7">
    <source>
        <dbReference type="ARBA" id="ARBA00022917"/>
    </source>
</evidence>
<dbReference type="HAMAP" id="MF_02075">
    <property type="entry name" value="Asp_tRNA_synth_type2"/>
    <property type="match status" value="1"/>
</dbReference>
<dbReference type="CDD" id="cd04317">
    <property type="entry name" value="EcAspRS_like_N"/>
    <property type="match status" value="1"/>
</dbReference>
<sequence>MERTIIKDASEKIGQKIRIKGWVKNRRDHGKLIFMDVRDRSGVVQIVIIPDKKEAYEMAKQARSEFVVDIEGLAKSRPGGAANEKISTGSVEIEAEKFSIISATKDDLPVDVSADEMNLNLETLLNYRALTVRNDKINAIFKIYARLIQSYGDFLRSKDFLEIKSPKILSSATEGGANFFKIKYFDRDAFLAQSPQFYKQAGVGLFERVFEIGTVFRAEPHYTTRHVNEYVSLDAEMGFIESFEDIMAQMEKAMAYIFKFIGDTCQDELEKYGASVPEIKTIPRIKLTEALAILEKEFGKKVEKVDIDPEGERLICQWAKEKYGSDLIFLTHYPASVRPFYTMPSKDPQYTESFDLLFRGVEIATGGQRIHDFDQLENSIKKHGLDPKDFKHYLDVFRHGMPPHGGWGLGSERIVQKILGLASIKEAVLFPRDVKRLTP</sequence>
<dbReference type="GO" id="GO:0006422">
    <property type="term" value="P:aspartyl-tRNA aminoacylation"/>
    <property type="evidence" value="ECO:0007669"/>
    <property type="project" value="UniProtKB-UniRule"/>
</dbReference>
<protein>
    <recommendedName>
        <fullName evidence="9">Aspartate--tRNA ligase</fullName>
        <ecNumber evidence="9">6.1.1.12</ecNumber>
    </recommendedName>
    <alternativeName>
        <fullName evidence="9">Aspartyl-tRNA synthetase</fullName>
        <shortName evidence="9">AspRS</shortName>
    </alternativeName>
</protein>
<dbReference type="SUPFAM" id="SSF55681">
    <property type="entry name" value="Class II aaRS and biotin synthetases"/>
    <property type="match status" value="1"/>
</dbReference>
<reference evidence="11 12" key="1">
    <citation type="submission" date="2017-07" db="EMBL/GenBank/DDBJ databases">
        <title>Mechanisms for carbon and nitrogen cycling indicate functional differentiation within the Candidate Phyla Radiation.</title>
        <authorList>
            <person name="Danczak R.E."/>
            <person name="Johnston M.D."/>
            <person name="Kenah C."/>
            <person name="Slattery M."/>
            <person name="Wrighton K.C."/>
            <person name="Wilkins M.J."/>
        </authorList>
    </citation>
    <scope>NUCLEOTIDE SEQUENCE [LARGE SCALE GENOMIC DNA]</scope>
    <source>
        <strain evidence="11">Athens1014_28</strain>
    </source>
</reference>
<dbReference type="FunFam" id="3.30.930.10:FF:000038">
    <property type="entry name" value="Aspartate--tRNA ligase"/>
    <property type="match status" value="1"/>
</dbReference>
<dbReference type="InterPro" id="IPR004523">
    <property type="entry name" value="Asp-tRNA_synthase_2"/>
</dbReference>
<evidence type="ECO:0000256" key="4">
    <source>
        <dbReference type="ARBA" id="ARBA00022598"/>
    </source>
</evidence>